<evidence type="ECO:0000259" key="11">
    <source>
        <dbReference type="PROSITE" id="PS50011"/>
    </source>
</evidence>
<evidence type="ECO:0000256" key="8">
    <source>
        <dbReference type="ARBA" id="ARBA00048679"/>
    </source>
</evidence>
<dbReference type="InterPro" id="IPR011009">
    <property type="entry name" value="Kinase-like_dom_sf"/>
</dbReference>
<evidence type="ECO:0000256" key="5">
    <source>
        <dbReference type="ARBA" id="ARBA00022777"/>
    </source>
</evidence>
<sequence>MEGLKHLTLVTTPYLLLALETGVKRPRVVQLGDSGGSPAPPPNSTTPPLVTSAAAGAPRQKPGELRRGQRRSLLLCVSLVSRAPPPYFPLRALPSSCVLDMADDRFGQGFTGSARRGARSAHWRSGSILSGPFPTGSCGAGGLRPACLVLRAWLWLGAGAATGLQCRGRRRALLVVVLRPDSTAAAPSTTVVWPLAWLHGACFCLGLFEDVSATPWWRGRRRLSREHAGGAMVASVAMIVQRIPSNLLPLPFPSNLLLLLLLLVLAGGRNDLLAPSCFLLLRRQGETGRQFFLPGDCKVFGRSCDRIWTHPPCTSDGAFDLGKARWLLQCSGCIYSEKNIRLFSYAELRSATDNFNRTKKVGRGGFGTVYKGTIRNGREVAVKVLSAESRQGIREFLTEIDVISNVKHPNLVELVGCCVEANNRILVYEYLQNSSLDRALLGSNSEPADFTWSIRSAICIGVARGLAYLHEEIASPIVHRDIKASNILLDKNYIPKIGDFGLAKLFPDNVTHISTRVAGTTGYLAPEYAWHGQLTKKADIYSFGVLVLEIISGTSSSKSILADDKILLEKAAAARRPSMPQVVTMLSKPIRINESELTSPGYIHEYRSNVSKASTSSHSRSKNSPSLDSNMFSTVVPPTVTEMSPR</sequence>
<evidence type="ECO:0000256" key="7">
    <source>
        <dbReference type="ARBA" id="ARBA00047899"/>
    </source>
</evidence>
<protein>
    <recommendedName>
        <fullName evidence="1">non-specific serine/threonine protein kinase</fullName>
        <ecNumber evidence="1">2.7.11.1</ecNumber>
    </recommendedName>
</protein>
<dbReference type="AlphaFoldDB" id="A0A835ANI5"/>
<dbReference type="PROSITE" id="PS00108">
    <property type="entry name" value="PROTEIN_KINASE_ST"/>
    <property type="match status" value="1"/>
</dbReference>
<evidence type="ECO:0000256" key="1">
    <source>
        <dbReference type="ARBA" id="ARBA00012513"/>
    </source>
</evidence>
<feature type="domain" description="Protein kinase" evidence="11">
    <location>
        <begin position="355"/>
        <end position="607"/>
    </location>
</feature>
<proteinExistence type="predicted"/>
<keyword evidence="2" id="KW-0723">Serine/threonine-protein kinase</keyword>
<feature type="region of interest" description="Disordered" evidence="10">
    <location>
        <begin position="29"/>
        <end position="67"/>
    </location>
</feature>
<keyword evidence="13" id="KW-1185">Reference proteome</keyword>
<dbReference type="Gene3D" id="3.30.200.20">
    <property type="entry name" value="Phosphorylase Kinase, domain 1"/>
    <property type="match status" value="1"/>
</dbReference>
<gene>
    <name evidence="12" type="ORF">HU200_058035</name>
</gene>
<comment type="catalytic activity">
    <reaction evidence="7">
        <text>L-threonyl-[protein] + ATP = O-phospho-L-threonyl-[protein] + ADP + H(+)</text>
        <dbReference type="Rhea" id="RHEA:46608"/>
        <dbReference type="Rhea" id="RHEA-COMP:11060"/>
        <dbReference type="Rhea" id="RHEA-COMP:11605"/>
        <dbReference type="ChEBI" id="CHEBI:15378"/>
        <dbReference type="ChEBI" id="CHEBI:30013"/>
        <dbReference type="ChEBI" id="CHEBI:30616"/>
        <dbReference type="ChEBI" id="CHEBI:61977"/>
        <dbReference type="ChEBI" id="CHEBI:456216"/>
        <dbReference type="EC" id="2.7.11.1"/>
    </reaction>
</comment>
<dbReference type="InterPro" id="IPR001245">
    <property type="entry name" value="Ser-Thr/Tyr_kinase_cat_dom"/>
</dbReference>
<keyword evidence="3" id="KW-0808">Transferase</keyword>
<feature type="region of interest" description="Disordered" evidence="10">
    <location>
        <begin position="609"/>
        <end position="646"/>
    </location>
</feature>
<evidence type="ECO:0000256" key="9">
    <source>
        <dbReference type="PROSITE-ProRule" id="PRU10141"/>
    </source>
</evidence>
<evidence type="ECO:0000313" key="12">
    <source>
        <dbReference type="EMBL" id="KAF8660072.1"/>
    </source>
</evidence>
<accession>A0A835ANI5</accession>
<dbReference type="Proteomes" id="UP000636709">
    <property type="component" value="Unassembled WGS sequence"/>
</dbReference>
<evidence type="ECO:0000313" key="13">
    <source>
        <dbReference type="Proteomes" id="UP000636709"/>
    </source>
</evidence>
<dbReference type="InterPro" id="IPR000719">
    <property type="entry name" value="Prot_kinase_dom"/>
</dbReference>
<keyword evidence="6 9" id="KW-0067">ATP-binding</keyword>
<evidence type="ECO:0000256" key="10">
    <source>
        <dbReference type="SAM" id="MobiDB-lite"/>
    </source>
</evidence>
<keyword evidence="4 9" id="KW-0547">Nucleotide-binding</keyword>
<name>A0A835ANI5_9POAL</name>
<dbReference type="GO" id="GO:0004674">
    <property type="term" value="F:protein serine/threonine kinase activity"/>
    <property type="evidence" value="ECO:0007669"/>
    <property type="project" value="UniProtKB-KW"/>
</dbReference>
<comment type="catalytic activity">
    <reaction evidence="8">
        <text>L-seryl-[protein] + ATP = O-phospho-L-seryl-[protein] + ADP + H(+)</text>
        <dbReference type="Rhea" id="RHEA:17989"/>
        <dbReference type="Rhea" id="RHEA-COMP:9863"/>
        <dbReference type="Rhea" id="RHEA-COMP:11604"/>
        <dbReference type="ChEBI" id="CHEBI:15378"/>
        <dbReference type="ChEBI" id="CHEBI:29999"/>
        <dbReference type="ChEBI" id="CHEBI:30616"/>
        <dbReference type="ChEBI" id="CHEBI:83421"/>
        <dbReference type="ChEBI" id="CHEBI:456216"/>
        <dbReference type="EC" id="2.7.11.1"/>
    </reaction>
</comment>
<dbReference type="SUPFAM" id="SSF56112">
    <property type="entry name" value="Protein kinase-like (PK-like)"/>
    <property type="match status" value="1"/>
</dbReference>
<dbReference type="Pfam" id="PF07714">
    <property type="entry name" value="PK_Tyr_Ser-Thr"/>
    <property type="match status" value="1"/>
</dbReference>
<dbReference type="InterPro" id="IPR052059">
    <property type="entry name" value="CR_Ser/Thr_kinase"/>
</dbReference>
<dbReference type="InterPro" id="IPR008271">
    <property type="entry name" value="Ser/Thr_kinase_AS"/>
</dbReference>
<evidence type="ECO:0000256" key="6">
    <source>
        <dbReference type="ARBA" id="ARBA00022840"/>
    </source>
</evidence>
<dbReference type="PANTHER" id="PTHR47973">
    <property type="entry name" value="CYSTEINE-RICH RECEPTOR-LIKE PROTEIN KINASE 3"/>
    <property type="match status" value="1"/>
</dbReference>
<keyword evidence="5" id="KW-0418">Kinase</keyword>
<dbReference type="InterPro" id="IPR017441">
    <property type="entry name" value="Protein_kinase_ATP_BS"/>
</dbReference>
<dbReference type="EC" id="2.7.11.1" evidence="1"/>
<organism evidence="12 13">
    <name type="scientific">Digitaria exilis</name>
    <dbReference type="NCBI Taxonomy" id="1010633"/>
    <lineage>
        <taxon>Eukaryota</taxon>
        <taxon>Viridiplantae</taxon>
        <taxon>Streptophyta</taxon>
        <taxon>Embryophyta</taxon>
        <taxon>Tracheophyta</taxon>
        <taxon>Spermatophyta</taxon>
        <taxon>Magnoliopsida</taxon>
        <taxon>Liliopsida</taxon>
        <taxon>Poales</taxon>
        <taxon>Poaceae</taxon>
        <taxon>PACMAD clade</taxon>
        <taxon>Panicoideae</taxon>
        <taxon>Panicodae</taxon>
        <taxon>Paniceae</taxon>
        <taxon>Anthephorinae</taxon>
        <taxon>Digitaria</taxon>
    </lineage>
</organism>
<feature type="binding site" evidence="9">
    <location>
        <position position="383"/>
    </location>
    <ligand>
        <name>ATP</name>
        <dbReference type="ChEBI" id="CHEBI:30616"/>
    </ligand>
</feature>
<dbReference type="FunFam" id="3.30.200.20:FF:000225">
    <property type="entry name" value="cold-responsive protein kinase 1"/>
    <property type="match status" value="1"/>
</dbReference>
<evidence type="ECO:0000256" key="2">
    <source>
        <dbReference type="ARBA" id="ARBA00022527"/>
    </source>
</evidence>
<dbReference type="PROSITE" id="PS00107">
    <property type="entry name" value="PROTEIN_KINASE_ATP"/>
    <property type="match status" value="1"/>
</dbReference>
<comment type="caution">
    <text evidence="12">The sequence shown here is derived from an EMBL/GenBank/DDBJ whole genome shotgun (WGS) entry which is preliminary data.</text>
</comment>
<dbReference type="SMART" id="SM00220">
    <property type="entry name" value="S_TKc"/>
    <property type="match status" value="1"/>
</dbReference>
<dbReference type="FunFam" id="1.10.510.10:FF:001023">
    <property type="entry name" value="Os07g0541700 protein"/>
    <property type="match status" value="1"/>
</dbReference>
<dbReference type="EMBL" id="JACEFO010002445">
    <property type="protein sequence ID" value="KAF8660072.1"/>
    <property type="molecule type" value="Genomic_DNA"/>
</dbReference>
<dbReference type="PROSITE" id="PS50011">
    <property type="entry name" value="PROTEIN_KINASE_DOM"/>
    <property type="match status" value="1"/>
</dbReference>
<feature type="compositionally biased region" description="Low complexity" evidence="10">
    <location>
        <begin position="611"/>
        <end position="626"/>
    </location>
</feature>
<evidence type="ECO:0000256" key="3">
    <source>
        <dbReference type="ARBA" id="ARBA00022679"/>
    </source>
</evidence>
<dbReference type="Gene3D" id="1.10.510.10">
    <property type="entry name" value="Transferase(Phosphotransferase) domain 1"/>
    <property type="match status" value="1"/>
</dbReference>
<dbReference type="GO" id="GO:0005524">
    <property type="term" value="F:ATP binding"/>
    <property type="evidence" value="ECO:0007669"/>
    <property type="project" value="UniProtKB-UniRule"/>
</dbReference>
<dbReference type="OrthoDB" id="4062651at2759"/>
<evidence type="ECO:0000256" key="4">
    <source>
        <dbReference type="ARBA" id="ARBA00022741"/>
    </source>
</evidence>
<reference evidence="12" key="1">
    <citation type="submission" date="2020-07" db="EMBL/GenBank/DDBJ databases">
        <title>Genome sequence and genetic diversity analysis of an under-domesticated orphan crop, white fonio (Digitaria exilis).</title>
        <authorList>
            <person name="Bennetzen J.L."/>
            <person name="Chen S."/>
            <person name="Ma X."/>
            <person name="Wang X."/>
            <person name="Yssel A.E.J."/>
            <person name="Chaluvadi S.R."/>
            <person name="Johnson M."/>
            <person name="Gangashetty P."/>
            <person name="Hamidou F."/>
            <person name="Sanogo M.D."/>
            <person name="Zwaenepoel A."/>
            <person name="Wallace J."/>
            <person name="Van De Peer Y."/>
            <person name="Van Deynze A."/>
        </authorList>
    </citation>
    <scope>NUCLEOTIDE SEQUENCE</scope>
    <source>
        <tissue evidence="12">Leaves</tissue>
    </source>
</reference>